<gene>
    <name evidence="1" type="ORF">RS130_19405</name>
</gene>
<comment type="caution">
    <text evidence="1">The sequence shown here is derived from an EMBL/GenBank/DDBJ whole genome shotgun (WGS) entry which is preliminary data.</text>
</comment>
<dbReference type="RefSeq" id="WP_316027282.1">
    <property type="nucleotide sequence ID" value="NZ_JAWDIO010000002.1"/>
</dbReference>
<reference evidence="1 2" key="1">
    <citation type="submission" date="2023-10" db="EMBL/GenBank/DDBJ databases">
        <title>Glaciecola aquimarina strain GGW-M5 nov., isolated from a coastal seawater.</title>
        <authorList>
            <person name="Bayburt H."/>
            <person name="Kim J.M."/>
            <person name="Choi B.J."/>
            <person name="Jeon C.O."/>
        </authorList>
    </citation>
    <scope>NUCLEOTIDE SEQUENCE [LARGE SCALE GENOMIC DNA]</scope>
    <source>
        <strain evidence="1 2">KCTC 32108</strain>
    </source>
</reference>
<dbReference type="InterPro" id="IPR011856">
    <property type="entry name" value="tRNA_endonuc-like_dom_sf"/>
</dbReference>
<proteinExistence type="predicted"/>
<dbReference type="EMBL" id="JAWDIO010000002">
    <property type="protein sequence ID" value="MDU0355759.1"/>
    <property type="molecule type" value="Genomic_DNA"/>
</dbReference>
<keyword evidence="2" id="KW-1185">Reference proteome</keyword>
<evidence type="ECO:0008006" key="3">
    <source>
        <dbReference type="Google" id="ProtNLM"/>
    </source>
</evidence>
<evidence type="ECO:0000313" key="1">
    <source>
        <dbReference type="EMBL" id="MDU0355759.1"/>
    </source>
</evidence>
<dbReference type="Proteomes" id="UP001247805">
    <property type="component" value="Unassembled WGS sequence"/>
</dbReference>
<name>A0ABU3T0G7_9ALTE</name>
<organism evidence="1 2">
    <name type="scientific">Paraglaciecola aquimarina</name>
    <dbReference type="NCBI Taxonomy" id="1235557"/>
    <lineage>
        <taxon>Bacteria</taxon>
        <taxon>Pseudomonadati</taxon>
        <taxon>Pseudomonadota</taxon>
        <taxon>Gammaproteobacteria</taxon>
        <taxon>Alteromonadales</taxon>
        <taxon>Alteromonadaceae</taxon>
        <taxon>Paraglaciecola</taxon>
    </lineage>
</organism>
<evidence type="ECO:0000313" key="2">
    <source>
        <dbReference type="Proteomes" id="UP001247805"/>
    </source>
</evidence>
<dbReference type="Gene3D" id="3.40.1350.10">
    <property type="match status" value="1"/>
</dbReference>
<accession>A0ABU3T0G7</accession>
<sequence>MAIFKIEHDQLIAVERTSFNKHGVMERQHLQAMLRDQIEIISPDTLVVAEEFGEWDDSKRRIDLLGINKDGNLVVIELKRTEDGGHMELQALRYASMISTLTFSKLVQIYQKYIDKRELGFSGRATLLEFLGWDEPDEDNFAQEVKIVLASAEFSKELTTSVIWLNDFGLDIRCIRMHPYMDENKILIDIQTVIPVPETADYQIKIREKKQQERAARSQSRDLTKFDLTVNGNTIPSLNKRKLVHQTVTAVIEAGYNPIQVQQLVNKVPERTAILFEVFDSELNTTDLQAIIMADDSDGRHPRTARFFCKEGEYFYFEGKTYVLSNQWGHGTLETVNALIKEFSNADISFVESS</sequence>
<protein>
    <recommendedName>
        <fullName evidence="3">Endonuclease NucS</fullName>
    </recommendedName>
</protein>